<keyword evidence="5 9" id="KW-1133">Transmembrane helix</keyword>
<feature type="transmembrane region" description="Helical" evidence="9">
    <location>
        <begin position="340"/>
        <end position="364"/>
    </location>
</feature>
<feature type="transmembrane region" description="Helical" evidence="9">
    <location>
        <begin position="128"/>
        <end position="161"/>
    </location>
</feature>
<comment type="similarity">
    <text evidence="7">Belongs to the glycosyltransferase 87 family.</text>
</comment>
<evidence type="ECO:0000256" key="5">
    <source>
        <dbReference type="ARBA" id="ARBA00022989"/>
    </source>
</evidence>
<dbReference type="InterPro" id="IPR018584">
    <property type="entry name" value="GT87"/>
</dbReference>
<dbReference type="Pfam" id="PF09594">
    <property type="entry name" value="GT87"/>
    <property type="match status" value="1"/>
</dbReference>
<sequence length="395" mass="43235">MRLAAAARWISGIALVVLSILAIRAGLPRMADGGLWDFGSFVESGRAARAGSNPYGVYPLTLHVQLPGFESWNPNLNPPISALIFQLFDVADPRAVLRVWRWISILFYGAAVLLLLRRFQGPQAPVIAVWAFALAGFWDTLLLGQIYLPLVFATVLAWLLLEREESLWAGVLIGFVVAIKPNFLVWPALLFLSGHRPVALAAAGTAAVISAVPLAVYGPEIYHQWLELVVSDRERAFFLTNASFAGLAARAGVPALGIFLGLGLLAGLAAWAYWRRPNVVSVSGMALLAALLASPLGWVHYTLFLLPVLLTHWHRPAIRVVALLLIIPVPFVIDQFTKTTWIQFTIGSVYAWALVLCLADLIAVEWRQNRQDETENEASGRSSLLSRIRKSPPAA</sequence>
<organism evidence="10 11">
    <name type="scientific">Microvirga arsenatis</name>
    <dbReference type="NCBI Taxonomy" id="2692265"/>
    <lineage>
        <taxon>Bacteria</taxon>
        <taxon>Pseudomonadati</taxon>
        <taxon>Pseudomonadota</taxon>
        <taxon>Alphaproteobacteria</taxon>
        <taxon>Hyphomicrobiales</taxon>
        <taxon>Methylobacteriaceae</taxon>
        <taxon>Microvirga</taxon>
    </lineage>
</organism>
<reference evidence="10 11" key="1">
    <citation type="submission" date="2020-01" db="EMBL/GenBank/DDBJ databases">
        <title>Microvirga sp. nov., an arsenate reduction bacterium isolated from Tibet hotspring sediments.</title>
        <authorList>
            <person name="Yuan C.-G."/>
        </authorList>
    </citation>
    <scope>NUCLEOTIDE SEQUENCE [LARGE SCALE GENOMIC DNA]</scope>
    <source>
        <strain evidence="10 11">SYSU G3D203</strain>
    </source>
</reference>
<evidence type="ECO:0000256" key="2">
    <source>
        <dbReference type="ARBA" id="ARBA00022475"/>
    </source>
</evidence>
<feature type="transmembrane region" description="Helical" evidence="9">
    <location>
        <begin position="316"/>
        <end position="333"/>
    </location>
</feature>
<accession>A0ABW9YWW8</accession>
<feature type="region of interest" description="Disordered" evidence="8">
    <location>
        <begin position="374"/>
        <end position="395"/>
    </location>
</feature>
<evidence type="ECO:0000256" key="1">
    <source>
        <dbReference type="ARBA" id="ARBA00004651"/>
    </source>
</evidence>
<proteinExistence type="inferred from homology"/>
<feature type="transmembrane region" description="Helical" evidence="9">
    <location>
        <begin position="167"/>
        <end position="191"/>
    </location>
</feature>
<evidence type="ECO:0000256" key="9">
    <source>
        <dbReference type="SAM" id="Phobius"/>
    </source>
</evidence>
<dbReference type="RefSeq" id="WP_161722561.1">
    <property type="nucleotide sequence ID" value="NZ_JAAAXI010000004.1"/>
</dbReference>
<feature type="transmembrane region" description="Helical" evidence="9">
    <location>
        <begin position="99"/>
        <end position="116"/>
    </location>
</feature>
<evidence type="ECO:0000256" key="8">
    <source>
        <dbReference type="SAM" id="MobiDB-lite"/>
    </source>
</evidence>
<feature type="transmembrane region" description="Helical" evidence="9">
    <location>
        <begin position="253"/>
        <end position="274"/>
    </location>
</feature>
<evidence type="ECO:0000313" key="10">
    <source>
        <dbReference type="EMBL" id="NBJ24191.1"/>
    </source>
</evidence>
<evidence type="ECO:0000313" key="11">
    <source>
        <dbReference type="Proteomes" id="UP000818323"/>
    </source>
</evidence>
<protein>
    <submittedName>
        <fullName evidence="10">DUF2029 domain-containing protein</fullName>
    </submittedName>
</protein>
<evidence type="ECO:0000256" key="4">
    <source>
        <dbReference type="ARBA" id="ARBA00022692"/>
    </source>
</evidence>
<dbReference type="EMBL" id="JAAAXJ010000003">
    <property type="protein sequence ID" value="NBJ24191.1"/>
    <property type="molecule type" value="Genomic_DNA"/>
</dbReference>
<name>A0ABW9YWW8_9HYPH</name>
<keyword evidence="6 9" id="KW-0472">Membrane</keyword>
<evidence type="ECO:0000256" key="7">
    <source>
        <dbReference type="ARBA" id="ARBA00024033"/>
    </source>
</evidence>
<feature type="transmembrane region" description="Helical" evidence="9">
    <location>
        <begin position="7"/>
        <end position="27"/>
    </location>
</feature>
<feature type="transmembrane region" description="Helical" evidence="9">
    <location>
        <begin position="198"/>
        <end position="218"/>
    </location>
</feature>
<feature type="transmembrane region" description="Helical" evidence="9">
    <location>
        <begin position="286"/>
        <end position="310"/>
    </location>
</feature>
<evidence type="ECO:0000256" key="6">
    <source>
        <dbReference type="ARBA" id="ARBA00023136"/>
    </source>
</evidence>
<comment type="caution">
    <text evidence="10">The sequence shown here is derived from an EMBL/GenBank/DDBJ whole genome shotgun (WGS) entry which is preliminary data.</text>
</comment>
<keyword evidence="4 9" id="KW-0812">Transmembrane</keyword>
<keyword evidence="3" id="KW-0808">Transferase</keyword>
<keyword evidence="2" id="KW-1003">Cell membrane</keyword>
<dbReference type="Proteomes" id="UP000818323">
    <property type="component" value="Unassembled WGS sequence"/>
</dbReference>
<keyword evidence="11" id="KW-1185">Reference proteome</keyword>
<evidence type="ECO:0000256" key="3">
    <source>
        <dbReference type="ARBA" id="ARBA00022679"/>
    </source>
</evidence>
<comment type="subcellular location">
    <subcellularLocation>
        <location evidence="1">Cell membrane</location>
        <topology evidence="1">Multi-pass membrane protein</topology>
    </subcellularLocation>
</comment>
<gene>
    <name evidence="10" type="ORF">GR303_07465</name>
</gene>